<comment type="similarity">
    <text evidence="2">Belongs to the GSP F family.</text>
</comment>
<protein>
    <submittedName>
        <fullName evidence="9">Type II secretion system F family protein</fullName>
    </submittedName>
</protein>
<evidence type="ECO:0000256" key="2">
    <source>
        <dbReference type="ARBA" id="ARBA00005745"/>
    </source>
</evidence>
<dbReference type="EMBL" id="JAYXHS010000002">
    <property type="protein sequence ID" value="MEC5386074.1"/>
    <property type="molecule type" value="Genomic_DNA"/>
</dbReference>
<evidence type="ECO:0000256" key="6">
    <source>
        <dbReference type="ARBA" id="ARBA00023136"/>
    </source>
</evidence>
<dbReference type="RefSeq" id="WP_327599052.1">
    <property type="nucleotide sequence ID" value="NZ_JAYXHS010000002.1"/>
</dbReference>
<evidence type="ECO:0000256" key="4">
    <source>
        <dbReference type="ARBA" id="ARBA00022692"/>
    </source>
</evidence>
<keyword evidence="3" id="KW-1003">Cell membrane</keyword>
<evidence type="ECO:0000313" key="9">
    <source>
        <dbReference type="EMBL" id="MEC5386074.1"/>
    </source>
</evidence>
<dbReference type="Pfam" id="PF00482">
    <property type="entry name" value="T2SSF"/>
    <property type="match status" value="2"/>
</dbReference>
<accession>A0ABU6K371</accession>
<evidence type="ECO:0000256" key="5">
    <source>
        <dbReference type="ARBA" id="ARBA00022989"/>
    </source>
</evidence>
<dbReference type="Gene3D" id="1.20.81.30">
    <property type="entry name" value="Type II secretion system (T2SS), domain F"/>
    <property type="match status" value="2"/>
</dbReference>
<organism evidence="9 10">
    <name type="scientific">Uliginosibacterium silvisoli</name>
    <dbReference type="NCBI Taxonomy" id="3114758"/>
    <lineage>
        <taxon>Bacteria</taxon>
        <taxon>Pseudomonadati</taxon>
        <taxon>Pseudomonadota</taxon>
        <taxon>Betaproteobacteria</taxon>
        <taxon>Rhodocyclales</taxon>
        <taxon>Zoogloeaceae</taxon>
        <taxon>Uliginosibacterium</taxon>
    </lineage>
</organism>
<comment type="subcellular location">
    <subcellularLocation>
        <location evidence="1">Cell membrane</location>
        <topology evidence="1">Multi-pass membrane protein</topology>
    </subcellularLocation>
</comment>
<feature type="transmembrane region" description="Helical" evidence="7">
    <location>
        <begin position="376"/>
        <end position="397"/>
    </location>
</feature>
<feature type="transmembrane region" description="Helical" evidence="7">
    <location>
        <begin position="223"/>
        <end position="242"/>
    </location>
</feature>
<evidence type="ECO:0000313" key="10">
    <source>
        <dbReference type="Proteomes" id="UP001331561"/>
    </source>
</evidence>
<dbReference type="InterPro" id="IPR018076">
    <property type="entry name" value="T2SS_GspF_dom"/>
</dbReference>
<dbReference type="InterPro" id="IPR042094">
    <property type="entry name" value="T2SS_GspF_sf"/>
</dbReference>
<dbReference type="PANTHER" id="PTHR30012">
    <property type="entry name" value="GENERAL SECRETION PATHWAY PROTEIN"/>
    <property type="match status" value="1"/>
</dbReference>
<dbReference type="PRINTS" id="PR00812">
    <property type="entry name" value="BCTERIALGSPF"/>
</dbReference>
<keyword evidence="4 7" id="KW-0812">Transmembrane</keyword>
<feature type="domain" description="Type II secretion system protein GspF" evidence="8">
    <location>
        <begin position="276"/>
        <end position="395"/>
    </location>
</feature>
<reference evidence="9 10" key="1">
    <citation type="submission" date="2024-01" db="EMBL/GenBank/DDBJ databases">
        <title>Uliginosibacterium soil sp. nov.</title>
        <authorList>
            <person name="Lv Y."/>
        </authorList>
    </citation>
    <scope>NUCLEOTIDE SEQUENCE [LARGE SCALE GENOMIC DNA]</scope>
    <source>
        <strain evidence="9 10">H3</strain>
    </source>
</reference>
<name>A0ABU6K371_9RHOO</name>
<proteinExistence type="inferred from homology"/>
<gene>
    <name evidence="9" type="ORF">VVD49_10080</name>
</gene>
<feature type="domain" description="Type II secretion system protein GspF" evidence="8">
    <location>
        <begin position="71"/>
        <end position="193"/>
    </location>
</feature>
<feature type="transmembrane region" description="Helical" evidence="7">
    <location>
        <begin position="172"/>
        <end position="196"/>
    </location>
</feature>
<dbReference type="PANTHER" id="PTHR30012:SF4">
    <property type="entry name" value="MSHA BIOGENESIS PROTEIN MSHG"/>
    <property type="match status" value="1"/>
</dbReference>
<evidence type="ECO:0000256" key="1">
    <source>
        <dbReference type="ARBA" id="ARBA00004651"/>
    </source>
</evidence>
<dbReference type="Proteomes" id="UP001331561">
    <property type="component" value="Unassembled WGS sequence"/>
</dbReference>
<comment type="caution">
    <text evidence="9">The sequence shown here is derived from an EMBL/GenBank/DDBJ whole genome shotgun (WGS) entry which is preliminary data.</text>
</comment>
<keyword evidence="6 7" id="KW-0472">Membrane</keyword>
<evidence type="ECO:0000256" key="7">
    <source>
        <dbReference type="SAM" id="Phobius"/>
    </source>
</evidence>
<evidence type="ECO:0000259" key="8">
    <source>
        <dbReference type="Pfam" id="PF00482"/>
    </source>
</evidence>
<evidence type="ECO:0000256" key="3">
    <source>
        <dbReference type="ARBA" id="ARBA00022475"/>
    </source>
</evidence>
<keyword evidence="5 7" id="KW-1133">Transmembrane helix</keyword>
<keyword evidence="10" id="KW-1185">Reference proteome</keyword>
<sequence>MASFSYKARDAGGALAEGALEAPDAKAAADVLISRGLIPVDIALERARSQLNLSISLSRGKKVSVDDIMFFSRQMYTLMKAGVPILQALGGLRDSAVSPAFAELLRKLRDSLDAGRELSVAMQETDAFDSFYISMVRIGEQTGGLDRIFLQLFEHLRFEKSMRAKIKAALRYPTFVVIAMAAALVVINMLVIPAFAKVFDSFHAELPLMTRILLGVSNFSMHYWYIVLGVVVFATYAVRAYANTSGGRYAWDRAKLRLPIVGDTINKAMLARLTGSFALAFRSGLPVLPSFTVVAQVIDNAFIAQKLDQMKSGVERGESILRTAAAARIFTPVVLQMIAVGEESGDLDGLLQEIADMYDREVEYEIDNLSARIEPLLIVCLGAMVLVLALGIFMPIWNLSSAMMGHH</sequence>
<dbReference type="InterPro" id="IPR003004">
    <property type="entry name" value="GspF/PilC"/>
</dbReference>